<dbReference type="InterPro" id="IPR011110">
    <property type="entry name" value="Reg_prop"/>
</dbReference>
<protein>
    <recommendedName>
        <fullName evidence="4">Two component regulator propeller</fullName>
    </recommendedName>
</protein>
<accession>A0A9X1VDK1</accession>
<evidence type="ECO:0000256" key="1">
    <source>
        <dbReference type="SAM" id="SignalP"/>
    </source>
</evidence>
<proteinExistence type="predicted"/>
<comment type="caution">
    <text evidence="2">The sequence shown here is derived from an EMBL/GenBank/DDBJ whole genome shotgun (WGS) entry which is preliminary data.</text>
</comment>
<dbReference type="SUPFAM" id="SSF63829">
    <property type="entry name" value="Calcium-dependent phosphotriesterase"/>
    <property type="match status" value="1"/>
</dbReference>
<dbReference type="InterPro" id="IPR015943">
    <property type="entry name" value="WD40/YVTN_repeat-like_dom_sf"/>
</dbReference>
<evidence type="ECO:0008006" key="4">
    <source>
        <dbReference type="Google" id="ProtNLM"/>
    </source>
</evidence>
<dbReference type="Proteomes" id="UP001139193">
    <property type="component" value="Unassembled WGS sequence"/>
</dbReference>
<feature type="signal peptide" evidence="1">
    <location>
        <begin position="1"/>
        <end position="19"/>
    </location>
</feature>
<sequence length="317" mass="34938">MKIVLILILFSFFSLLSNAQRNIELISKENSELPEDDIWSIAIDPLGNKWFGTSKSGLVKFNNSRTKVFSSANSIIKGGPIGALLVDSHGILWISTSNPDGLFTIKGDSVKKIKNKYIEGLAGVIAMSKNAKGEIYFGGSNGMVKFDGATWSKMELPINGVVIRAIDVSQNGIIAVGHNDGLLIGTEKKWQIFEEEKEKLQLPVVRSLKFTSDTTLIIGYGGGFGNGGFSVKNKEVWVHYNKLNSKMPDNMVRDIEIDGRGNYWMATNNGLATFSRSDGLKSIFFRNGTFKNVILDICIENNIVWIATNFGVIKLTE</sequence>
<keyword evidence="3" id="KW-1185">Reference proteome</keyword>
<evidence type="ECO:0000313" key="3">
    <source>
        <dbReference type="Proteomes" id="UP001139193"/>
    </source>
</evidence>
<evidence type="ECO:0000313" key="2">
    <source>
        <dbReference type="EMBL" id="MCI1187184.1"/>
    </source>
</evidence>
<dbReference type="Pfam" id="PF07494">
    <property type="entry name" value="Reg_prop"/>
    <property type="match status" value="2"/>
</dbReference>
<dbReference type="AlphaFoldDB" id="A0A9X1VDK1"/>
<reference evidence="2" key="1">
    <citation type="submission" date="2022-03" db="EMBL/GenBank/DDBJ databases">
        <title>Bacterial whole genome sequence for Hymenobacter sp. DH14.</title>
        <authorList>
            <person name="Le V."/>
        </authorList>
    </citation>
    <scope>NUCLEOTIDE SEQUENCE</scope>
    <source>
        <strain evidence="2">DH14</strain>
    </source>
</reference>
<name>A0A9X1VDK1_9BACT</name>
<dbReference type="RefSeq" id="WP_241935465.1">
    <property type="nucleotide sequence ID" value="NZ_JALBGC010000002.1"/>
</dbReference>
<keyword evidence="1" id="KW-0732">Signal</keyword>
<dbReference type="Gene3D" id="2.130.10.10">
    <property type="entry name" value="YVTN repeat-like/Quinoprotein amine dehydrogenase"/>
    <property type="match status" value="2"/>
</dbReference>
<gene>
    <name evidence="2" type="ORF">MON38_07105</name>
</gene>
<feature type="chain" id="PRO_5040958876" description="Two component regulator propeller" evidence="1">
    <location>
        <begin position="20"/>
        <end position="317"/>
    </location>
</feature>
<dbReference type="EMBL" id="JALBGC010000002">
    <property type="protein sequence ID" value="MCI1187184.1"/>
    <property type="molecule type" value="Genomic_DNA"/>
</dbReference>
<organism evidence="2 3">
    <name type="scientific">Hymenobacter cyanobacteriorum</name>
    <dbReference type="NCBI Taxonomy" id="2926463"/>
    <lineage>
        <taxon>Bacteria</taxon>
        <taxon>Pseudomonadati</taxon>
        <taxon>Bacteroidota</taxon>
        <taxon>Cytophagia</taxon>
        <taxon>Cytophagales</taxon>
        <taxon>Hymenobacteraceae</taxon>
        <taxon>Hymenobacter</taxon>
    </lineage>
</organism>